<protein>
    <submittedName>
        <fullName evidence="2">Uncharacterized protein</fullName>
    </submittedName>
</protein>
<accession>A0A7R7I050</accession>
<dbReference type="KEGG" id="atl:Athai_57140"/>
<evidence type="ECO:0000256" key="1">
    <source>
        <dbReference type="SAM" id="MobiDB-lite"/>
    </source>
</evidence>
<reference evidence="2 3" key="1">
    <citation type="submission" date="2020-08" db="EMBL/GenBank/DDBJ databases">
        <title>Whole genome shotgun sequence of Actinocatenispora thailandica NBRC 105041.</title>
        <authorList>
            <person name="Komaki H."/>
            <person name="Tamura T."/>
        </authorList>
    </citation>
    <scope>NUCLEOTIDE SEQUENCE [LARGE SCALE GENOMIC DNA]</scope>
    <source>
        <strain evidence="2 3">NBRC 105041</strain>
    </source>
</reference>
<feature type="compositionally biased region" description="Low complexity" evidence="1">
    <location>
        <begin position="132"/>
        <end position="146"/>
    </location>
</feature>
<keyword evidence="3" id="KW-1185">Reference proteome</keyword>
<proteinExistence type="predicted"/>
<dbReference type="RefSeq" id="WP_203964283.1">
    <property type="nucleotide sequence ID" value="NZ_AP023355.1"/>
</dbReference>
<dbReference type="Proteomes" id="UP000611640">
    <property type="component" value="Chromosome"/>
</dbReference>
<name>A0A7R7I050_9ACTN</name>
<dbReference type="EMBL" id="AP023355">
    <property type="protein sequence ID" value="BCJ38211.1"/>
    <property type="molecule type" value="Genomic_DNA"/>
</dbReference>
<evidence type="ECO:0000313" key="3">
    <source>
        <dbReference type="Proteomes" id="UP000611640"/>
    </source>
</evidence>
<feature type="region of interest" description="Disordered" evidence="1">
    <location>
        <begin position="125"/>
        <end position="146"/>
    </location>
</feature>
<organism evidence="2 3">
    <name type="scientific">Actinocatenispora thailandica</name>
    <dbReference type="NCBI Taxonomy" id="227318"/>
    <lineage>
        <taxon>Bacteria</taxon>
        <taxon>Bacillati</taxon>
        <taxon>Actinomycetota</taxon>
        <taxon>Actinomycetes</taxon>
        <taxon>Micromonosporales</taxon>
        <taxon>Micromonosporaceae</taxon>
        <taxon>Actinocatenispora</taxon>
    </lineage>
</organism>
<evidence type="ECO:0000313" key="2">
    <source>
        <dbReference type="EMBL" id="BCJ38211.1"/>
    </source>
</evidence>
<gene>
    <name evidence="2" type="ORF">Athai_57140</name>
</gene>
<sequence>MGTDYSFHPGAAEKAEVDTDHLKNVVPILEDLKKYVQDRLTQEILDIKGKDCLGADHTVPFGKFQNAVKSAGTHQQYLKTIYNDYGNVAKNLDVAIKATKEIIKKYDDAEELNDANSKNIMKAFADAGGSNGSPSTTTSTATGSGY</sequence>
<dbReference type="AlphaFoldDB" id="A0A7R7I050"/>